<dbReference type="EMBL" id="KB456263">
    <property type="protein sequence ID" value="EMF13338.1"/>
    <property type="molecule type" value="Genomic_DNA"/>
</dbReference>
<dbReference type="PANTHER" id="PTHR40130">
    <property type="entry name" value="EXPRESSED PROTEIN"/>
    <property type="match status" value="1"/>
</dbReference>
<reference evidence="2 3" key="1">
    <citation type="journal article" date="2012" name="PLoS Pathog.">
        <title>Diverse lifestyles and strategies of plant pathogenesis encoded in the genomes of eighteen Dothideomycetes fungi.</title>
        <authorList>
            <person name="Ohm R.A."/>
            <person name="Feau N."/>
            <person name="Henrissat B."/>
            <person name="Schoch C.L."/>
            <person name="Horwitz B.A."/>
            <person name="Barry K.W."/>
            <person name="Condon B.J."/>
            <person name="Copeland A.C."/>
            <person name="Dhillon B."/>
            <person name="Glaser F."/>
            <person name="Hesse C.N."/>
            <person name="Kosti I."/>
            <person name="LaButti K."/>
            <person name="Lindquist E.A."/>
            <person name="Lucas S."/>
            <person name="Salamov A.A."/>
            <person name="Bradshaw R.E."/>
            <person name="Ciuffetti L."/>
            <person name="Hamelin R.C."/>
            <person name="Kema G.H.J."/>
            <person name="Lawrence C."/>
            <person name="Scott J.A."/>
            <person name="Spatafora J.W."/>
            <person name="Turgeon B.G."/>
            <person name="de Wit P.J.G.M."/>
            <person name="Zhong S."/>
            <person name="Goodwin S.B."/>
            <person name="Grigoriev I.V."/>
        </authorList>
    </citation>
    <scope>NUCLEOTIDE SEQUENCE [LARGE SCALE GENOMIC DNA]</scope>
    <source>
        <strain evidence="2 3">SO2202</strain>
    </source>
</reference>
<protein>
    <submittedName>
        <fullName evidence="2">Uncharacterized protein</fullName>
    </submittedName>
</protein>
<feature type="compositionally biased region" description="Polar residues" evidence="1">
    <location>
        <begin position="311"/>
        <end position="324"/>
    </location>
</feature>
<dbReference type="PANTHER" id="PTHR40130:SF1">
    <property type="entry name" value="SPINDLE POLE BODY-ASSOCIATED PROTEIN CUT12 DOMAIN-CONTAINING PROTEIN"/>
    <property type="match status" value="1"/>
</dbReference>
<sequence>MQLRIMREPRRAQAIQKLYPAVRILKLLEHEHIKLANIIKSQDVPEPVLNAPADVKVEDVSVSRHDFASTDKVAAPAQPMTTASAPKVKPTTSALAGRLGSAARDSSPSLARDIASRRGIPQPGRNPPSAAAQARARQLSPESYRRNSPNVTPGSKIPPSIMDSQALKPAQKAKMARKAEDDDAFARFYSNLTTGTMTKLSSVLAYAGLPLNAEDVETKQASQQRLTQRTVPANDQPDVKKIFSNAALEAIEDEHRQRGHHGHAFGPAESFYVVQTGGGTYSYADIAKAQQQQLEGIDEDDEEAFVDAREAQSSPKQSRFSSRGGSRDPFGKSHTHEELELENVTLKHTVEQLATRLSEFETHAQDASMVALTQSMASVQGQGPGSGGPDPALIARLRQVEQQLEQKTEETQKYHSLAMKQEKTLKKYQSKWEEIKQSAKEKQRAKAEKSDRTAEAAAPGIMEG</sequence>
<dbReference type="eggNOG" id="ENOG502S9VZ">
    <property type="taxonomic scope" value="Eukaryota"/>
</dbReference>
<feature type="region of interest" description="Disordered" evidence="1">
    <location>
        <begin position="117"/>
        <end position="162"/>
    </location>
</feature>
<accession>M3CHS7</accession>
<evidence type="ECO:0000256" key="1">
    <source>
        <dbReference type="SAM" id="MobiDB-lite"/>
    </source>
</evidence>
<dbReference type="Proteomes" id="UP000016931">
    <property type="component" value="Unassembled WGS sequence"/>
</dbReference>
<dbReference type="HOGENOM" id="CLU_034666_0_0_1"/>
<evidence type="ECO:0000313" key="2">
    <source>
        <dbReference type="EMBL" id="EMF13338.1"/>
    </source>
</evidence>
<dbReference type="GeneID" id="27904767"/>
<name>M3CHS7_SPHMS</name>
<feature type="region of interest" description="Disordered" evidence="1">
    <location>
        <begin position="71"/>
        <end position="91"/>
    </location>
</feature>
<dbReference type="RefSeq" id="XP_016761459.1">
    <property type="nucleotide sequence ID" value="XM_016907630.1"/>
</dbReference>
<feature type="compositionally biased region" description="Basic and acidic residues" evidence="1">
    <location>
        <begin position="434"/>
        <end position="454"/>
    </location>
</feature>
<dbReference type="AlphaFoldDB" id="M3CHS7"/>
<evidence type="ECO:0000313" key="3">
    <source>
        <dbReference type="Proteomes" id="UP000016931"/>
    </source>
</evidence>
<dbReference type="STRING" id="692275.M3CHS7"/>
<gene>
    <name evidence="2" type="ORF">SEPMUDRAFT_155671</name>
</gene>
<feature type="region of interest" description="Disordered" evidence="1">
    <location>
        <begin position="300"/>
        <end position="338"/>
    </location>
</feature>
<feature type="compositionally biased region" description="Basic and acidic residues" evidence="1">
    <location>
        <begin position="325"/>
        <end position="338"/>
    </location>
</feature>
<feature type="compositionally biased region" description="Polar residues" evidence="1">
    <location>
        <begin position="79"/>
        <end position="91"/>
    </location>
</feature>
<organism evidence="2 3">
    <name type="scientific">Sphaerulina musiva (strain SO2202)</name>
    <name type="common">Poplar stem canker fungus</name>
    <name type="synonym">Septoria musiva</name>
    <dbReference type="NCBI Taxonomy" id="692275"/>
    <lineage>
        <taxon>Eukaryota</taxon>
        <taxon>Fungi</taxon>
        <taxon>Dikarya</taxon>
        <taxon>Ascomycota</taxon>
        <taxon>Pezizomycotina</taxon>
        <taxon>Dothideomycetes</taxon>
        <taxon>Dothideomycetidae</taxon>
        <taxon>Mycosphaerellales</taxon>
        <taxon>Mycosphaerellaceae</taxon>
        <taxon>Sphaerulina</taxon>
    </lineage>
</organism>
<feature type="region of interest" description="Disordered" evidence="1">
    <location>
        <begin position="434"/>
        <end position="464"/>
    </location>
</feature>
<keyword evidence="3" id="KW-1185">Reference proteome</keyword>
<proteinExistence type="predicted"/>